<dbReference type="Proteomes" id="UP001054945">
    <property type="component" value="Unassembled WGS sequence"/>
</dbReference>
<organism evidence="2 3">
    <name type="scientific">Caerostris extrusa</name>
    <name type="common">Bark spider</name>
    <name type="synonym">Caerostris bankana</name>
    <dbReference type="NCBI Taxonomy" id="172846"/>
    <lineage>
        <taxon>Eukaryota</taxon>
        <taxon>Metazoa</taxon>
        <taxon>Ecdysozoa</taxon>
        <taxon>Arthropoda</taxon>
        <taxon>Chelicerata</taxon>
        <taxon>Arachnida</taxon>
        <taxon>Araneae</taxon>
        <taxon>Araneomorphae</taxon>
        <taxon>Entelegynae</taxon>
        <taxon>Araneoidea</taxon>
        <taxon>Araneidae</taxon>
        <taxon>Caerostris</taxon>
    </lineage>
</organism>
<evidence type="ECO:0000313" key="3">
    <source>
        <dbReference type="Proteomes" id="UP001054945"/>
    </source>
</evidence>
<proteinExistence type="predicted"/>
<comment type="caution">
    <text evidence="2">The sequence shown here is derived from an EMBL/GenBank/DDBJ whole genome shotgun (WGS) entry which is preliminary data.</text>
</comment>
<dbReference type="InterPro" id="IPR008974">
    <property type="entry name" value="TRAF-like"/>
</dbReference>
<protein>
    <submittedName>
        <fullName evidence="2">TD and POZ domain-containing protein 1</fullName>
    </submittedName>
</protein>
<dbReference type="PANTHER" id="PTHR24413">
    <property type="entry name" value="SPECKLE-TYPE POZ PROTEIN"/>
    <property type="match status" value="1"/>
</dbReference>
<dbReference type="Gene3D" id="2.60.210.10">
    <property type="entry name" value="Apoptosis, Tumor Necrosis Factor Receptor Associated Protein 2, Chain A"/>
    <property type="match status" value="1"/>
</dbReference>
<reference evidence="2 3" key="1">
    <citation type="submission" date="2021-06" db="EMBL/GenBank/DDBJ databases">
        <title>Caerostris extrusa draft genome.</title>
        <authorList>
            <person name="Kono N."/>
            <person name="Arakawa K."/>
        </authorList>
    </citation>
    <scope>NUCLEOTIDE SEQUENCE [LARGE SCALE GENOMIC DNA]</scope>
</reference>
<dbReference type="CDD" id="cd00121">
    <property type="entry name" value="MATH"/>
    <property type="match status" value="1"/>
</dbReference>
<sequence length="283" mass="32092">MASQDEGSSKGFTVTWRIENATFFWQRTLEYFSSPVFVVETIEGTKWSLRLYPRGSSSEYYVGFYLYRHEDELEDIEIDYELSFLAADGSVLTTSEAKKVQSTESSITLKCKLKLSTGIVQEQIDTIRYGNANLQTTLATFSARTSGVRGHVLERHAGEHLLQGGHPRPEDDTVQLMLQYMYTTGTDELDWERARRLYAAADKYAVLPLKKMCSIHLGTNLLSHNACQALHLADSHQDGDLKRAAQQFILVNSKEVMNSEEWKLLVETSSELSAETMRPTLKK</sequence>
<dbReference type="PROSITE" id="PS50144">
    <property type="entry name" value="MATH"/>
    <property type="match status" value="1"/>
</dbReference>
<dbReference type="SUPFAM" id="SSF54695">
    <property type="entry name" value="POZ domain"/>
    <property type="match status" value="1"/>
</dbReference>
<dbReference type="Pfam" id="PF22486">
    <property type="entry name" value="MATH_2"/>
    <property type="match status" value="1"/>
</dbReference>
<evidence type="ECO:0000259" key="1">
    <source>
        <dbReference type="PROSITE" id="PS50144"/>
    </source>
</evidence>
<dbReference type="SUPFAM" id="SSF49599">
    <property type="entry name" value="TRAF domain-like"/>
    <property type="match status" value="1"/>
</dbReference>
<gene>
    <name evidence="2" type="primary">Tdpoz1_36</name>
    <name evidence="2" type="ORF">CEXT_359641</name>
</gene>
<dbReference type="EMBL" id="BPLR01005080">
    <property type="protein sequence ID" value="GIX99704.1"/>
    <property type="molecule type" value="Genomic_DNA"/>
</dbReference>
<dbReference type="InterPro" id="IPR002083">
    <property type="entry name" value="MATH/TRAF_dom"/>
</dbReference>
<name>A0AAV4PV80_CAEEX</name>
<dbReference type="InterPro" id="IPR011333">
    <property type="entry name" value="SKP1/BTB/POZ_sf"/>
</dbReference>
<dbReference type="Gene3D" id="3.30.710.10">
    <property type="entry name" value="Potassium Channel Kv1.1, Chain A"/>
    <property type="match status" value="1"/>
</dbReference>
<dbReference type="AlphaFoldDB" id="A0AAV4PV80"/>
<keyword evidence="3" id="KW-1185">Reference proteome</keyword>
<feature type="domain" description="MATH" evidence="1">
    <location>
        <begin position="11"/>
        <end position="66"/>
    </location>
</feature>
<dbReference type="Gene3D" id="1.25.40.420">
    <property type="match status" value="1"/>
</dbReference>
<accession>A0AAV4PV80</accession>
<evidence type="ECO:0000313" key="2">
    <source>
        <dbReference type="EMBL" id="GIX99704.1"/>
    </source>
</evidence>